<accession>A0A6A6TYK9</accession>
<name>A0A6A6TYK9_9PEZI</name>
<dbReference type="OrthoDB" id="5209368at2759"/>
<dbReference type="AlphaFoldDB" id="A0A6A6TYK9"/>
<evidence type="ECO:0000313" key="2">
    <source>
        <dbReference type="Proteomes" id="UP000799302"/>
    </source>
</evidence>
<protein>
    <submittedName>
        <fullName evidence="1">Uncharacterized protein</fullName>
    </submittedName>
</protein>
<reference evidence="1" key="1">
    <citation type="journal article" date="2020" name="Stud. Mycol.">
        <title>101 Dothideomycetes genomes: a test case for predicting lifestyles and emergence of pathogens.</title>
        <authorList>
            <person name="Haridas S."/>
            <person name="Albert R."/>
            <person name="Binder M."/>
            <person name="Bloem J."/>
            <person name="Labutti K."/>
            <person name="Salamov A."/>
            <person name="Andreopoulos B."/>
            <person name="Baker S."/>
            <person name="Barry K."/>
            <person name="Bills G."/>
            <person name="Bluhm B."/>
            <person name="Cannon C."/>
            <person name="Castanera R."/>
            <person name="Culley D."/>
            <person name="Daum C."/>
            <person name="Ezra D."/>
            <person name="Gonzalez J."/>
            <person name="Henrissat B."/>
            <person name="Kuo A."/>
            <person name="Liang C."/>
            <person name="Lipzen A."/>
            <person name="Lutzoni F."/>
            <person name="Magnuson J."/>
            <person name="Mondo S."/>
            <person name="Nolan M."/>
            <person name="Ohm R."/>
            <person name="Pangilinan J."/>
            <person name="Park H.-J."/>
            <person name="Ramirez L."/>
            <person name="Alfaro M."/>
            <person name="Sun H."/>
            <person name="Tritt A."/>
            <person name="Yoshinaga Y."/>
            <person name="Zwiers L.-H."/>
            <person name="Turgeon B."/>
            <person name="Goodwin S."/>
            <person name="Spatafora J."/>
            <person name="Crous P."/>
            <person name="Grigoriev I."/>
        </authorList>
    </citation>
    <scope>NUCLEOTIDE SEQUENCE</scope>
    <source>
        <strain evidence="1">CBS 115976</strain>
    </source>
</reference>
<evidence type="ECO:0000313" key="1">
    <source>
        <dbReference type="EMBL" id="KAF2664912.1"/>
    </source>
</evidence>
<proteinExistence type="predicted"/>
<dbReference type="EMBL" id="MU004241">
    <property type="protein sequence ID" value="KAF2664912.1"/>
    <property type="molecule type" value="Genomic_DNA"/>
</dbReference>
<gene>
    <name evidence="1" type="ORF">BT63DRAFT_79303</name>
</gene>
<organism evidence="1 2">
    <name type="scientific">Microthyrium microscopicum</name>
    <dbReference type="NCBI Taxonomy" id="703497"/>
    <lineage>
        <taxon>Eukaryota</taxon>
        <taxon>Fungi</taxon>
        <taxon>Dikarya</taxon>
        <taxon>Ascomycota</taxon>
        <taxon>Pezizomycotina</taxon>
        <taxon>Dothideomycetes</taxon>
        <taxon>Dothideomycetes incertae sedis</taxon>
        <taxon>Microthyriales</taxon>
        <taxon>Microthyriaceae</taxon>
        <taxon>Microthyrium</taxon>
    </lineage>
</organism>
<sequence>MQGLARWVQNYSYIVAHAKLSFCLELSSRPILDSTLPQKFLELASREQRVWADSGSAPEHKTHLVQPSGSLDALLAHHLHQPSLATSTPCSPVTADRTNVSISMVMGNGFREGNTLIYDQIHRRSKDSDGLNNYPESVIQAHEDFTYQLMESSAAKVEIIYGRPVQKRIMKRLRMTIIPLWERFEGLFLFLLHEGNFVNHSQDFMFRKVLVFAAHPQRLLYAAKGSTESVRQDKVLEIALQIADPSIIFDPKYYQNREWEPHVKKAKNLRNVGDSLLRAHLYSLQDPVRPHEIPEAQSPKASSLISDNRLEPWDRVFNARPHSSQMSRTLLPHALEAIRYNEEEEWKHPSDFHPAVTAWFKGQRDVFFYQTPLRDIKDLLAAVRCHETPLDEESNCKKHDLRWTLKALMLAQDRCFRSIKASKHDEKLFHRVGAGSLAVSCPCGSIRFDDLEPRFSCSRPSAYVVRERNCIMPECNPKSVRRGTRQLMIPVSKDQEYVRAKLPDLDSEKARRIPGELFLSLIRSPTDQGPPITLNAVELWCMRCRERTEMVDGLASYFDTFPRWTIGFVRPLYIERRPHCVRCERSNGIPGRNFLPKDDSLPSISPRRLSRFLQNYGEYDQVIQAALLDSYLPSSNVLSDQDATSVAGSSDQLKHHEALGNMEIENKMIKVVTDTAGMNK</sequence>
<keyword evidence="2" id="KW-1185">Reference proteome</keyword>
<dbReference type="Proteomes" id="UP000799302">
    <property type="component" value="Unassembled WGS sequence"/>
</dbReference>